<evidence type="ECO:0000313" key="2">
    <source>
        <dbReference type="Ensembl" id="ENSSLUP00000020761.1"/>
    </source>
</evidence>
<dbReference type="InterPro" id="IPR036816">
    <property type="entry name" value="RNaseA-like_dom_sf"/>
</dbReference>
<dbReference type="InterPro" id="IPR023411">
    <property type="entry name" value="RNaseA_AS"/>
</dbReference>
<accession>A0A8C9YA79</accession>
<proteinExistence type="predicted"/>
<organism evidence="2 3">
    <name type="scientific">Sander lucioperca</name>
    <name type="common">Pike-perch</name>
    <name type="synonym">Perca lucioperca</name>
    <dbReference type="NCBI Taxonomy" id="283035"/>
    <lineage>
        <taxon>Eukaryota</taxon>
        <taxon>Metazoa</taxon>
        <taxon>Chordata</taxon>
        <taxon>Craniata</taxon>
        <taxon>Vertebrata</taxon>
        <taxon>Euteleostomi</taxon>
        <taxon>Actinopterygii</taxon>
        <taxon>Neopterygii</taxon>
        <taxon>Teleostei</taxon>
        <taxon>Neoteleostei</taxon>
        <taxon>Acanthomorphata</taxon>
        <taxon>Eupercaria</taxon>
        <taxon>Perciformes</taxon>
        <taxon>Percoidei</taxon>
        <taxon>Percidae</taxon>
        <taxon>Luciopercinae</taxon>
        <taxon>Sander</taxon>
    </lineage>
</organism>
<protein>
    <recommendedName>
        <fullName evidence="1">Ribonuclease A-domain domain-containing protein</fullName>
    </recommendedName>
</protein>
<dbReference type="Pfam" id="PF00074">
    <property type="entry name" value="RnaseA"/>
    <property type="match status" value="1"/>
</dbReference>
<reference evidence="2" key="1">
    <citation type="submission" date="2025-08" db="UniProtKB">
        <authorList>
            <consortium name="Ensembl"/>
        </authorList>
    </citation>
    <scope>IDENTIFICATION</scope>
</reference>
<feature type="domain" description="Ribonuclease A-domain" evidence="1">
    <location>
        <begin position="42"/>
        <end position="98"/>
    </location>
</feature>
<reference evidence="2" key="2">
    <citation type="submission" date="2025-09" db="UniProtKB">
        <authorList>
            <consortium name="Ensembl"/>
        </authorList>
    </citation>
    <scope>IDENTIFICATION</scope>
</reference>
<dbReference type="Gene3D" id="3.10.130.10">
    <property type="entry name" value="Ribonuclease A-like domain"/>
    <property type="match status" value="1"/>
</dbReference>
<dbReference type="Proteomes" id="UP000694568">
    <property type="component" value="Unplaced"/>
</dbReference>
<dbReference type="AlphaFoldDB" id="A0A8C9YA79"/>
<dbReference type="PROSITE" id="PS00127">
    <property type="entry name" value="RNASE_PANCREATIC"/>
    <property type="match status" value="1"/>
</dbReference>
<dbReference type="Ensembl" id="ENSSLUT00000021423.1">
    <property type="protein sequence ID" value="ENSSLUP00000020761.1"/>
    <property type="gene ID" value="ENSSLUG00000009581.1"/>
</dbReference>
<evidence type="ECO:0000313" key="3">
    <source>
        <dbReference type="Proteomes" id="UP000694568"/>
    </source>
</evidence>
<evidence type="ECO:0000259" key="1">
    <source>
        <dbReference type="Pfam" id="PF00074"/>
    </source>
</evidence>
<sequence length="104" mass="11690">MTSTSLVFLHNLSNEVCYDVIFQVSLLLLTLELISLLDDPGDWFSKQHVHPGIKENSCTAVMAAPSRNINRDGYKCKEFNTFIRKELKTIIPVCGTESGERTVT</sequence>
<name>A0A8C9YA79_SANLU</name>
<keyword evidence="3" id="KW-1185">Reference proteome</keyword>
<dbReference type="SUPFAM" id="SSF54076">
    <property type="entry name" value="RNase A-like"/>
    <property type="match status" value="1"/>
</dbReference>
<dbReference type="InterPro" id="IPR023412">
    <property type="entry name" value="RNaseA_domain"/>
</dbReference>